<evidence type="ECO:0000256" key="5">
    <source>
        <dbReference type="SAM" id="MobiDB-lite"/>
    </source>
</evidence>
<organism evidence="7 8">
    <name type="scientific">Caenorhabditis auriculariae</name>
    <dbReference type="NCBI Taxonomy" id="2777116"/>
    <lineage>
        <taxon>Eukaryota</taxon>
        <taxon>Metazoa</taxon>
        <taxon>Ecdysozoa</taxon>
        <taxon>Nematoda</taxon>
        <taxon>Chromadorea</taxon>
        <taxon>Rhabditida</taxon>
        <taxon>Rhabditina</taxon>
        <taxon>Rhabditomorpha</taxon>
        <taxon>Rhabditoidea</taxon>
        <taxon>Rhabditidae</taxon>
        <taxon>Peloderinae</taxon>
        <taxon>Caenorhabditis</taxon>
    </lineage>
</organism>
<feature type="domain" description="Tr-type G" evidence="6">
    <location>
        <begin position="28"/>
        <end position="305"/>
    </location>
</feature>
<sequence>MIRCLWLKSRSISPSVRFSSSSENVGVNRIRNIGIVAHVDAGKTTVTEQLLYLTGTTKSVGEVDSGSTVTDFLDMERERGITIQSAAVTFNWMQHRINLIDTPGHVDFTVEVERCLRVLDGIVTVLDGSAGVQAQTLTVWKQAQRFGLPAIFFVNKLDKKGADFKKTVDDVKQKLGVEALCTVIPKADFSGIIDLISGSQLSFNAGRNAEWQEIKEKTHDFDQLLAQRSDLCLEVAGQHEGFMEHFLEECSGQVDRVDSSALLRAIREVTLGGKAATVTCGSVLKSTSCARPILDHVVNFLPAPNERSAQLGHLFGDELAGFVFKVTHDKRRGHLCYVRVYNGTLKNNSSVFNSNQFRMEGPLKVFVPYADELRQAKEVGAGNIAVVAGLSHSVTGDSLLANQAVATSVNEKLHTELKQSHEGPDNHRKSAHDVYPNDSTGSSKNRSDSKKAAIGLQPREDGEGKTVVFSGIEIPDSVYFCCVEPPSTKSLHEAKRYA</sequence>
<dbReference type="OrthoDB" id="198619at2759"/>
<protein>
    <recommendedName>
        <fullName evidence="6">Tr-type G domain-containing protein</fullName>
    </recommendedName>
</protein>
<accession>A0A8S1H2T7</accession>
<dbReference type="Gene3D" id="3.40.50.300">
    <property type="entry name" value="P-loop containing nucleotide triphosphate hydrolases"/>
    <property type="match status" value="1"/>
</dbReference>
<reference evidence="7" key="1">
    <citation type="submission" date="2020-10" db="EMBL/GenBank/DDBJ databases">
        <authorList>
            <person name="Kikuchi T."/>
        </authorList>
    </citation>
    <scope>NUCLEOTIDE SEQUENCE</scope>
    <source>
        <strain evidence="7">NKZ352</strain>
    </source>
</reference>
<dbReference type="PROSITE" id="PS00301">
    <property type="entry name" value="G_TR_1"/>
    <property type="match status" value="1"/>
</dbReference>
<proteinExistence type="predicted"/>
<gene>
    <name evidence="7" type="ORF">CAUJ_LOCUS3629</name>
</gene>
<evidence type="ECO:0000313" key="8">
    <source>
        <dbReference type="Proteomes" id="UP000835052"/>
    </source>
</evidence>
<evidence type="ECO:0000313" key="7">
    <source>
        <dbReference type="EMBL" id="CAD6187710.1"/>
    </source>
</evidence>
<dbReference type="PRINTS" id="PR00315">
    <property type="entry name" value="ELONGATNFCT"/>
</dbReference>
<dbReference type="GO" id="GO:0005525">
    <property type="term" value="F:GTP binding"/>
    <property type="evidence" value="ECO:0007669"/>
    <property type="project" value="UniProtKB-KW"/>
</dbReference>
<dbReference type="Gene3D" id="2.40.30.10">
    <property type="entry name" value="Translation factors"/>
    <property type="match status" value="1"/>
</dbReference>
<dbReference type="PANTHER" id="PTHR43261:SF1">
    <property type="entry name" value="RIBOSOME-RELEASING FACTOR 2, MITOCHONDRIAL"/>
    <property type="match status" value="1"/>
</dbReference>
<evidence type="ECO:0000256" key="2">
    <source>
        <dbReference type="ARBA" id="ARBA00022917"/>
    </source>
</evidence>
<dbReference type="InterPro" id="IPR005225">
    <property type="entry name" value="Small_GTP-bd"/>
</dbReference>
<dbReference type="NCBIfam" id="TIGR00231">
    <property type="entry name" value="small_GTP"/>
    <property type="match status" value="1"/>
</dbReference>
<dbReference type="AlphaFoldDB" id="A0A8S1H2T7"/>
<feature type="region of interest" description="Disordered" evidence="5">
    <location>
        <begin position="415"/>
        <end position="459"/>
    </location>
</feature>
<evidence type="ECO:0000256" key="3">
    <source>
        <dbReference type="ARBA" id="ARBA00023128"/>
    </source>
</evidence>
<dbReference type="PANTHER" id="PTHR43261">
    <property type="entry name" value="TRANSLATION ELONGATION FACTOR G-RELATED"/>
    <property type="match status" value="1"/>
</dbReference>
<keyword evidence="3" id="KW-0496">Mitochondrion</keyword>
<evidence type="ECO:0000256" key="4">
    <source>
        <dbReference type="ARBA" id="ARBA00023134"/>
    </source>
</evidence>
<dbReference type="InterPro" id="IPR000795">
    <property type="entry name" value="T_Tr_GTP-bd_dom"/>
</dbReference>
<dbReference type="EMBL" id="CAJGYM010000007">
    <property type="protein sequence ID" value="CAD6187710.1"/>
    <property type="molecule type" value="Genomic_DNA"/>
</dbReference>
<dbReference type="GO" id="GO:0003924">
    <property type="term" value="F:GTPase activity"/>
    <property type="evidence" value="ECO:0007669"/>
    <property type="project" value="InterPro"/>
</dbReference>
<dbReference type="InterPro" id="IPR031157">
    <property type="entry name" value="G_TR_CS"/>
</dbReference>
<comment type="caution">
    <text evidence="7">The sequence shown here is derived from an EMBL/GenBank/DDBJ whole genome shotgun (WGS) entry which is preliminary data.</text>
</comment>
<dbReference type="Pfam" id="PF00009">
    <property type="entry name" value="GTP_EFTU"/>
    <property type="match status" value="1"/>
</dbReference>
<dbReference type="FunFam" id="3.40.50.300:FF:000514">
    <property type="entry name" value="Ribosome-releasing factor 2, mitochondrial"/>
    <property type="match status" value="1"/>
</dbReference>
<dbReference type="PROSITE" id="PS51722">
    <property type="entry name" value="G_TR_2"/>
    <property type="match status" value="1"/>
</dbReference>
<keyword evidence="1" id="KW-0547">Nucleotide-binding</keyword>
<dbReference type="GO" id="GO:0032543">
    <property type="term" value="P:mitochondrial translation"/>
    <property type="evidence" value="ECO:0007669"/>
    <property type="project" value="TreeGrafter"/>
</dbReference>
<dbReference type="Pfam" id="PF22042">
    <property type="entry name" value="EF-G_D2"/>
    <property type="match status" value="1"/>
</dbReference>
<keyword evidence="2" id="KW-0648">Protein biosynthesis</keyword>
<dbReference type="InterPro" id="IPR027417">
    <property type="entry name" value="P-loop_NTPase"/>
</dbReference>
<name>A0A8S1H2T7_9PELO</name>
<evidence type="ECO:0000256" key="1">
    <source>
        <dbReference type="ARBA" id="ARBA00022741"/>
    </source>
</evidence>
<keyword evidence="4" id="KW-0342">GTP-binding</keyword>
<dbReference type="Proteomes" id="UP000835052">
    <property type="component" value="Unassembled WGS sequence"/>
</dbReference>
<dbReference type="GO" id="GO:0005759">
    <property type="term" value="C:mitochondrial matrix"/>
    <property type="evidence" value="ECO:0007669"/>
    <property type="project" value="UniProtKB-ARBA"/>
</dbReference>
<dbReference type="GO" id="GO:0032790">
    <property type="term" value="P:ribosome disassembly"/>
    <property type="evidence" value="ECO:0007669"/>
    <property type="project" value="TreeGrafter"/>
</dbReference>
<dbReference type="SUPFAM" id="SSF50447">
    <property type="entry name" value="Translation proteins"/>
    <property type="match status" value="1"/>
</dbReference>
<evidence type="ECO:0000259" key="6">
    <source>
        <dbReference type="PROSITE" id="PS51722"/>
    </source>
</evidence>
<dbReference type="InterPro" id="IPR009000">
    <property type="entry name" value="Transl_B-barrel_sf"/>
</dbReference>
<feature type="compositionally biased region" description="Basic and acidic residues" evidence="5">
    <location>
        <begin position="415"/>
        <end position="432"/>
    </location>
</feature>
<dbReference type="InterPro" id="IPR053905">
    <property type="entry name" value="EF-G-like_DII"/>
</dbReference>
<keyword evidence="8" id="KW-1185">Reference proteome</keyword>
<dbReference type="SUPFAM" id="SSF52540">
    <property type="entry name" value="P-loop containing nucleoside triphosphate hydrolases"/>
    <property type="match status" value="1"/>
</dbReference>